<dbReference type="EMBL" id="CAWYQH010000001">
    <property type="protein sequence ID" value="CAK8672533.1"/>
    <property type="molecule type" value="Genomic_DNA"/>
</dbReference>
<evidence type="ECO:0000313" key="1">
    <source>
        <dbReference type="EMBL" id="CAK8672533.1"/>
    </source>
</evidence>
<organism evidence="1 2">
    <name type="scientific">Clavelina lepadiformis</name>
    <name type="common">Light-bulb sea squirt</name>
    <name type="synonym">Ascidia lepadiformis</name>
    <dbReference type="NCBI Taxonomy" id="159417"/>
    <lineage>
        <taxon>Eukaryota</taxon>
        <taxon>Metazoa</taxon>
        <taxon>Chordata</taxon>
        <taxon>Tunicata</taxon>
        <taxon>Ascidiacea</taxon>
        <taxon>Aplousobranchia</taxon>
        <taxon>Clavelinidae</taxon>
        <taxon>Clavelina</taxon>
    </lineage>
</organism>
<sequence>MKANKQKSIGAYAALSEAIQAFMKQDAPAFLCSKRLVYEVPTKRDALFIVVKNVYRILNTAENWWKTQRIKFGLKLLFIEAHTSAAISLTYIYTEQQRHDVNMHTSAMI</sequence>
<gene>
    <name evidence="1" type="ORF">CVLEPA_LOCUS1472</name>
</gene>
<keyword evidence="2" id="KW-1185">Reference proteome</keyword>
<evidence type="ECO:0000313" key="2">
    <source>
        <dbReference type="Proteomes" id="UP001642483"/>
    </source>
</evidence>
<name>A0ABP0EYH2_CLALP</name>
<dbReference type="Proteomes" id="UP001642483">
    <property type="component" value="Unassembled WGS sequence"/>
</dbReference>
<comment type="caution">
    <text evidence="1">The sequence shown here is derived from an EMBL/GenBank/DDBJ whole genome shotgun (WGS) entry which is preliminary data.</text>
</comment>
<reference evidence="1 2" key="1">
    <citation type="submission" date="2024-02" db="EMBL/GenBank/DDBJ databases">
        <authorList>
            <person name="Daric V."/>
            <person name="Darras S."/>
        </authorList>
    </citation>
    <scope>NUCLEOTIDE SEQUENCE [LARGE SCALE GENOMIC DNA]</scope>
</reference>
<accession>A0ABP0EYH2</accession>
<proteinExistence type="predicted"/>
<protein>
    <submittedName>
        <fullName evidence="1">Uncharacterized protein</fullName>
    </submittedName>
</protein>